<evidence type="ECO:0000256" key="4">
    <source>
        <dbReference type="PROSITE-ProRule" id="PRU00175"/>
    </source>
</evidence>
<keyword evidence="1" id="KW-0479">Metal-binding</keyword>
<dbReference type="PROSITE" id="PS50089">
    <property type="entry name" value="ZF_RING_2"/>
    <property type="match status" value="1"/>
</dbReference>
<organism evidence="8">
    <name type="scientific">Nymphaea colorata</name>
    <name type="common">pocket water lily</name>
    <dbReference type="NCBI Taxonomy" id="210225"/>
    <lineage>
        <taxon>Eukaryota</taxon>
        <taxon>Viridiplantae</taxon>
        <taxon>Streptophyta</taxon>
        <taxon>Embryophyta</taxon>
        <taxon>Tracheophyta</taxon>
        <taxon>Spermatophyta</taxon>
        <taxon>Magnoliopsida</taxon>
        <taxon>Nymphaeales</taxon>
        <taxon>Nymphaeaceae</taxon>
        <taxon>Nymphaea</taxon>
    </lineage>
</organism>
<evidence type="ECO:0000256" key="1">
    <source>
        <dbReference type="ARBA" id="ARBA00022723"/>
    </source>
</evidence>
<dbReference type="SUPFAM" id="SSF57850">
    <property type="entry name" value="RING/U-box"/>
    <property type="match status" value="1"/>
</dbReference>
<keyword evidence="3" id="KW-0862">Zinc</keyword>
<protein>
    <recommendedName>
        <fullName evidence="7">RING-type domain-containing protein</fullName>
    </recommendedName>
</protein>
<dbReference type="GO" id="GO:0008270">
    <property type="term" value="F:zinc ion binding"/>
    <property type="evidence" value="ECO:0007669"/>
    <property type="project" value="UniProtKB-KW"/>
</dbReference>
<dbReference type="PANTHER" id="PTHR45798:SF88">
    <property type="entry name" value="RING-H2 FINGER PROTEIN ATL61-RELATED"/>
    <property type="match status" value="1"/>
</dbReference>
<feature type="region of interest" description="Disordered" evidence="5">
    <location>
        <begin position="1"/>
        <end position="24"/>
    </location>
</feature>
<dbReference type="InterPro" id="IPR052788">
    <property type="entry name" value="RING-type_E3_ligase_ATL"/>
</dbReference>
<feature type="region of interest" description="Disordered" evidence="5">
    <location>
        <begin position="164"/>
        <end position="185"/>
    </location>
</feature>
<evidence type="ECO:0000256" key="3">
    <source>
        <dbReference type="ARBA" id="ARBA00022833"/>
    </source>
</evidence>
<evidence type="ECO:0000313" key="8">
    <source>
        <dbReference type="EMBL" id="VVW82006.1"/>
    </source>
</evidence>
<feature type="domain" description="RING-type" evidence="7">
    <location>
        <begin position="106"/>
        <end position="152"/>
    </location>
</feature>
<keyword evidence="6" id="KW-0472">Membrane</keyword>
<proteinExistence type="predicted"/>
<evidence type="ECO:0000259" key="7">
    <source>
        <dbReference type="PROSITE" id="PS50089"/>
    </source>
</evidence>
<evidence type="ECO:0000256" key="2">
    <source>
        <dbReference type="ARBA" id="ARBA00022771"/>
    </source>
</evidence>
<dbReference type="SMART" id="SM01197">
    <property type="entry name" value="FANCL_C"/>
    <property type="match status" value="1"/>
</dbReference>
<dbReference type="SMART" id="SM00184">
    <property type="entry name" value="RING"/>
    <property type="match status" value="1"/>
</dbReference>
<gene>
    <name evidence="8" type="ORF">NYM_LOCUS28312</name>
</gene>
<dbReference type="InterPro" id="IPR001841">
    <property type="entry name" value="Znf_RING"/>
</dbReference>
<feature type="compositionally biased region" description="Polar residues" evidence="5">
    <location>
        <begin position="176"/>
        <end position="185"/>
    </location>
</feature>
<evidence type="ECO:0000256" key="6">
    <source>
        <dbReference type="SAM" id="Phobius"/>
    </source>
</evidence>
<dbReference type="AlphaFoldDB" id="A0A5K1H2S0"/>
<dbReference type="InterPro" id="IPR013083">
    <property type="entry name" value="Znf_RING/FYVE/PHD"/>
</dbReference>
<feature type="transmembrane region" description="Helical" evidence="6">
    <location>
        <begin position="40"/>
        <end position="60"/>
    </location>
</feature>
<name>A0A5K1H2S0_9MAGN</name>
<sequence length="185" mass="20014">MSAQSRRLLKQLRSPPPSPESSPYAYPPPCSYACDTAKSLGIGLLAAGLAMVLYLLIRLISNCLSRCDQPRATGGGAAPSPKARDLSFIPTKVVCGGREPASRQDCAICLARFSDGETIRVLPRCKHAFHRECLDPWLHSMCTASSLCPVCRDPVTELWDNRQANVERPRDGGQSAMATTSILAQ</sequence>
<keyword evidence="2 4" id="KW-0863">Zinc-finger</keyword>
<dbReference type="PANTHER" id="PTHR45798">
    <property type="entry name" value="RING-H2 FINGER PROTEIN ATL61-RELATED-RELATED"/>
    <property type="match status" value="1"/>
</dbReference>
<dbReference type="EMBL" id="LR721787">
    <property type="protein sequence ID" value="VVW82006.1"/>
    <property type="molecule type" value="Genomic_DNA"/>
</dbReference>
<dbReference type="Pfam" id="PF13639">
    <property type="entry name" value="zf-RING_2"/>
    <property type="match status" value="1"/>
</dbReference>
<reference evidence="8" key="1">
    <citation type="submission" date="2019-09" db="EMBL/GenBank/DDBJ databases">
        <authorList>
            <person name="Zhang L."/>
        </authorList>
    </citation>
    <scope>NUCLEOTIDE SEQUENCE</scope>
</reference>
<keyword evidence="6" id="KW-1133">Transmembrane helix</keyword>
<keyword evidence="6" id="KW-0812">Transmembrane</keyword>
<evidence type="ECO:0000256" key="5">
    <source>
        <dbReference type="SAM" id="MobiDB-lite"/>
    </source>
</evidence>
<dbReference type="Gene3D" id="3.30.40.10">
    <property type="entry name" value="Zinc/RING finger domain, C3HC4 (zinc finger)"/>
    <property type="match status" value="1"/>
</dbReference>
<feature type="compositionally biased region" description="Pro residues" evidence="5">
    <location>
        <begin position="14"/>
        <end position="24"/>
    </location>
</feature>
<accession>A0A5K1H2S0</accession>
<dbReference type="Gramene" id="NC9G0276420.1">
    <property type="protein sequence ID" value="NC9G0276420.1:cds"/>
    <property type="gene ID" value="NC9G0276420"/>
</dbReference>